<dbReference type="GO" id="GO:0009279">
    <property type="term" value="C:cell outer membrane"/>
    <property type="evidence" value="ECO:0007669"/>
    <property type="project" value="InterPro"/>
</dbReference>
<name>A0A5C2H6G1_9BACT</name>
<organism evidence="1 2">
    <name type="scientific">Malaciobacter pacificus</name>
    <dbReference type="NCBI Taxonomy" id="1080223"/>
    <lineage>
        <taxon>Bacteria</taxon>
        <taxon>Pseudomonadati</taxon>
        <taxon>Campylobacterota</taxon>
        <taxon>Epsilonproteobacteria</taxon>
        <taxon>Campylobacterales</taxon>
        <taxon>Arcobacteraceae</taxon>
        <taxon>Malaciobacter</taxon>
    </lineage>
</organism>
<dbReference type="AlphaFoldDB" id="A0A5C2H6G1"/>
<dbReference type="HAMAP" id="MF_01411">
    <property type="entry name" value="LPS_assembly_LptD"/>
    <property type="match status" value="1"/>
</dbReference>
<dbReference type="EMBL" id="CP035928">
    <property type="protein sequence ID" value="QEP34551.1"/>
    <property type="molecule type" value="Genomic_DNA"/>
</dbReference>
<dbReference type="GO" id="GO:1990351">
    <property type="term" value="C:transporter complex"/>
    <property type="evidence" value="ECO:0007669"/>
    <property type="project" value="TreeGrafter"/>
</dbReference>
<dbReference type="InterPro" id="IPR020889">
    <property type="entry name" value="LipoPS_assembly_LptD"/>
</dbReference>
<dbReference type="PANTHER" id="PTHR30189:SF1">
    <property type="entry name" value="LPS-ASSEMBLY PROTEIN LPTD"/>
    <property type="match status" value="1"/>
</dbReference>
<evidence type="ECO:0000313" key="2">
    <source>
        <dbReference type="Proteomes" id="UP000322726"/>
    </source>
</evidence>
<reference evidence="2" key="1">
    <citation type="submission" date="2019-09" db="EMBL/GenBank/DDBJ databases">
        <title>Complete genome sequencing of four Arcobacter species reveals a diverse suite of mobile elements.</title>
        <authorList>
            <person name="On S.L.W."/>
            <person name="Miller W.G."/>
            <person name="Biggs P."/>
            <person name="Cornelius A."/>
            <person name="Vandamme P."/>
        </authorList>
    </citation>
    <scope>NUCLEOTIDE SEQUENCE [LARGE SCALE GENOMIC DNA]</scope>
    <source>
        <strain evidence="2">LMG 26638</strain>
    </source>
</reference>
<dbReference type="GO" id="GO:0015920">
    <property type="term" value="P:lipopolysaccharide transport"/>
    <property type="evidence" value="ECO:0007669"/>
    <property type="project" value="InterPro"/>
</dbReference>
<sequence length="697" mass="81201">MHKKILLSLALASTLAFCKELKNEQFELIAENINTQNNTLTAKGNVIVYSSTYYLSADKIIYDKQSESFELFNNVVIIKDNNIQTQSDYAYLNLKDESYKQSPILIHQSDNNLWLSSKASNKINNDINLDNTTISSCNCINPAWSLKVSSATYDTKSKWIHAYNPRLYLGSVPILYSPYFGFPTDTTRRTGLLIPTLGYSNNEGLYYSQPIYFAPADNYDIEFIPQYRSQRGYGAYTYLRYVDSPYSILKMKTGGFIENSSYKNDYELENKKHYGWNAEYERTKLFSNEDTQDGFYASINYMNDIEYRTLENDDDEISTDKKVESKINYFYNTPKYYGGAYARYYIDTSKDNNDDTLQELPQLQFHKYNDSILLNNLQYSVDTKFYNYTRKSGITANIYELSLPISYTHYLLDDYLYITLQNKTTLSRYNYGNTNSSYENGTLIQNESSISLGSDLIKPYEDYLHTINLNANYSDPRNLKEDGDLYKITNDNTELESFPITQGDKNIKLSINQSLYKKDSLKQFINHKISQSILYENNNPKFQDLENYIKINHDFGDISNKTVYNIEDKQFIENDSQINLKYKDLTLNAGYYKSKESPNSDKEDLESYNFGVNYNISRDYKIGYYENYNLLEKVRNKQGVSFNINDNCWNLDLKYEREVVPSTAQNSTSIDQEVVFINLELKPLGGLKQKYKINENK</sequence>
<dbReference type="PANTHER" id="PTHR30189">
    <property type="entry name" value="LPS-ASSEMBLY PROTEIN"/>
    <property type="match status" value="1"/>
</dbReference>
<reference evidence="1 2" key="3">
    <citation type="submission" date="2019-09" db="EMBL/GenBank/DDBJ databases">
        <title>Taxonomic note: a critical rebuttal of the proposed division of the genus Arcobacter into six genera, emended descriptions of Arcobacter anaerophilus and the genus Arcobacter, and an assessment of genus-level boundaries for Epsilonproteobacteria using in silico genomic comparator tools.</title>
        <authorList>
            <person name="On S.L.W."/>
            <person name="Miller W.G."/>
            <person name="Biggs P."/>
            <person name="Cornelius A."/>
            <person name="Vandamme P."/>
        </authorList>
    </citation>
    <scope>NUCLEOTIDE SEQUENCE [LARGE SCALE GENOMIC DNA]</scope>
    <source>
        <strain evidence="1 2">LMG 26638</strain>
    </source>
</reference>
<gene>
    <name evidence="1" type="primary">lptD</name>
    <name evidence="1" type="ORF">APAC_1442</name>
</gene>
<protein>
    <submittedName>
        <fullName evidence="1">Lipooligosaccharide transport system, OM translocon component LptD</fullName>
    </submittedName>
</protein>
<dbReference type="OrthoDB" id="9760225at2"/>
<accession>A0A5C2H6G1</accession>
<evidence type="ECO:0000313" key="1">
    <source>
        <dbReference type="EMBL" id="QEP34551.1"/>
    </source>
</evidence>
<dbReference type="InterPro" id="IPR050218">
    <property type="entry name" value="LptD"/>
</dbReference>
<reference evidence="1 2" key="2">
    <citation type="submission" date="2019-09" db="EMBL/GenBank/DDBJ databases">
        <title>Complete genome sequencing of four Arcobacter species reveals a diverse suite of mobile elements.</title>
        <authorList>
            <person name="Miller W.G."/>
            <person name="Yee E."/>
            <person name="Bono J.L."/>
        </authorList>
    </citation>
    <scope>NUCLEOTIDE SEQUENCE [LARGE SCALE GENOMIC DNA]</scope>
    <source>
        <strain evidence="1 2">LMG 26638</strain>
    </source>
</reference>
<keyword evidence="2" id="KW-1185">Reference proteome</keyword>
<dbReference type="RefSeq" id="WP_130233482.1">
    <property type="nucleotide sequence ID" value="NZ_BMEF01000003.1"/>
</dbReference>
<proteinExistence type="inferred from homology"/>
<dbReference type="Proteomes" id="UP000322726">
    <property type="component" value="Chromosome"/>
</dbReference>
<dbReference type="GO" id="GO:0043165">
    <property type="term" value="P:Gram-negative-bacterium-type cell outer membrane assembly"/>
    <property type="evidence" value="ECO:0007669"/>
    <property type="project" value="InterPro"/>
</dbReference>
<dbReference type="KEGG" id="apai:APAC_1442"/>